<proteinExistence type="predicted"/>
<organism evidence="1">
    <name type="scientific">Siphoviridae sp. cttOT32</name>
    <dbReference type="NCBI Taxonomy" id="2826493"/>
    <lineage>
        <taxon>Viruses</taxon>
        <taxon>Duplodnaviria</taxon>
        <taxon>Heunggongvirae</taxon>
        <taxon>Uroviricota</taxon>
        <taxon>Caudoviricetes</taxon>
    </lineage>
</organism>
<evidence type="ECO:0000313" key="1">
    <source>
        <dbReference type="EMBL" id="DAE20433.1"/>
    </source>
</evidence>
<name>A0A8S5QNN7_9CAUD</name>
<accession>A0A8S5QNN7</accession>
<protein>
    <submittedName>
        <fullName evidence="1">Uncharacterized protein</fullName>
    </submittedName>
</protein>
<dbReference type="EMBL" id="BK015694">
    <property type="protein sequence ID" value="DAE20433.1"/>
    <property type="molecule type" value="Genomic_DNA"/>
</dbReference>
<reference evidence="1" key="1">
    <citation type="journal article" date="2021" name="Proc. Natl. Acad. Sci. U.S.A.">
        <title>A Catalog of Tens of Thousands of Viruses from Human Metagenomes Reveals Hidden Associations with Chronic Diseases.</title>
        <authorList>
            <person name="Tisza M.J."/>
            <person name="Buck C.B."/>
        </authorList>
    </citation>
    <scope>NUCLEOTIDE SEQUENCE</scope>
    <source>
        <strain evidence="1">CttOT32</strain>
    </source>
</reference>
<sequence length="35" mass="4308">MCYCVKTLMRFLVKKFNALRKKLCERKLFREKGLI</sequence>